<gene>
    <name evidence="16 18" type="primary">E6</name>
</gene>
<dbReference type="GO" id="GO:0030430">
    <property type="term" value="C:host cell cytoplasm"/>
    <property type="evidence" value="ECO:0007669"/>
    <property type="project" value="UniProtKB-SubCell"/>
</dbReference>
<dbReference type="Proteomes" id="UP001231138">
    <property type="component" value="Segment"/>
</dbReference>
<dbReference type="GO" id="GO:0042025">
    <property type="term" value="C:host cell nucleus"/>
    <property type="evidence" value="ECO:0007669"/>
    <property type="project" value="UniProtKB-SubCell"/>
</dbReference>
<name>A0A482EWD4_9PAPI</name>
<evidence type="ECO:0000256" key="2">
    <source>
        <dbReference type="ARBA" id="ARBA00022518"/>
    </source>
</evidence>
<evidence type="ECO:0000313" key="18">
    <source>
        <dbReference type="EMBL" id="QBN12683.1"/>
    </source>
</evidence>
<evidence type="ECO:0000256" key="8">
    <source>
        <dbReference type="ARBA" id="ARBA00022833"/>
    </source>
</evidence>
<dbReference type="Pfam" id="PF00518">
    <property type="entry name" value="E6"/>
    <property type="match status" value="1"/>
</dbReference>
<keyword evidence="14 16" id="KW-0899">Viral immunoevasion</keyword>
<keyword evidence="9 16" id="KW-0805">Transcription regulation</keyword>
<evidence type="ECO:0000256" key="11">
    <source>
        <dbReference type="ARBA" id="ARBA00023159"/>
    </source>
</evidence>
<feature type="zinc finger region" evidence="16">
    <location>
        <begin position="14"/>
        <end position="50"/>
    </location>
</feature>
<keyword evidence="2 16" id="KW-0244">Early protein</keyword>
<dbReference type="InterPro" id="IPR001334">
    <property type="entry name" value="E6"/>
</dbReference>
<organism evidence="18">
    <name type="scientific">Equus asinus papillomavirus 2</name>
    <dbReference type="NCBI Taxonomy" id="2547428"/>
    <lineage>
        <taxon>Viruses</taxon>
        <taxon>Monodnaviria</taxon>
        <taxon>Shotokuvirae</taxon>
        <taxon>Cossaviricota</taxon>
        <taxon>Papovaviricetes</taxon>
        <taxon>Zurhausenvirales</taxon>
        <taxon>Papillomaviridae</taxon>
    </lineage>
</organism>
<keyword evidence="5 16" id="KW-1090">Inhibition of host innate immune response by virus</keyword>
<keyword evidence="11 16" id="KW-0010">Activator</keyword>
<comment type="similarity">
    <text evidence="1 16 17">Belongs to the papillomaviridae E6 protein family.</text>
</comment>
<dbReference type="GO" id="GO:0052150">
    <property type="term" value="P:symbiont-mediated perturbation of host apoptosis"/>
    <property type="evidence" value="ECO:0007669"/>
    <property type="project" value="UniProtKB-KW"/>
</dbReference>
<evidence type="ECO:0000256" key="13">
    <source>
        <dbReference type="ARBA" id="ARBA00023200"/>
    </source>
</evidence>
<comment type="function">
    <text evidence="16">Plays a major role in the induction and maintenance of cellular transformation. E6 associates with host UBE3A/E6-AP ubiquitin-protein ligase and modulates its activity. Protects host keratinocytes from apoptosis by mediating the degradation of host BAK1. May also inhibit host immune response.</text>
</comment>
<evidence type="ECO:0000256" key="9">
    <source>
        <dbReference type="ARBA" id="ARBA00023015"/>
    </source>
</evidence>
<dbReference type="GO" id="GO:0006355">
    <property type="term" value="P:regulation of DNA-templated transcription"/>
    <property type="evidence" value="ECO:0007669"/>
    <property type="project" value="UniProtKB-UniRule"/>
</dbReference>
<evidence type="ECO:0000256" key="10">
    <source>
        <dbReference type="ARBA" id="ARBA00023125"/>
    </source>
</evidence>
<dbReference type="GO" id="GO:0039502">
    <property type="term" value="P:symbiont-mediated suppression of host type I interferon-mediated signaling pathway"/>
    <property type="evidence" value="ECO:0007669"/>
    <property type="project" value="UniProtKB-UniRule"/>
</dbReference>
<evidence type="ECO:0000256" key="3">
    <source>
        <dbReference type="ARBA" id="ARBA00022562"/>
    </source>
</evidence>
<protein>
    <recommendedName>
        <fullName evidence="16 17">Protein E6</fullName>
    </recommendedName>
</protein>
<dbReference type="HAMAP" id="MF_04006">
    <property type="entry name" value="HPV_E6"/>
    <property type="match status" value="1"/>
</dbReference>
<keyword evidence="8 16" id="KW-0862">Zinc</keyword>
<keyword evidence="3 16" id="KW-1048">Host nucleus</keyword>
<dbReference type="EMBL" id="MH625918">
    <property type="protein sequence ID" value="QBN12683.1"/>
    <property type="molecule type" value="Genomic_DNA"/>
</dbReference>
<keyword evidence="15 16" id="KW-1119">Modulation of host cell apoptosis by virus</keyword>
<keyword evidence="6 16" id="KW-0479">Metal-binding</keyword>
<evidence type="ECO:0000256" key="1">
    <source>
        <dbReference type="ARBA" id="ARBA00006346"/>
    </source>
</evidence>
<comment type="subunit">
    <text evidence="16">Forms homodimers. Interacts with ubiquitin-protein ligase UBE3A/E6-AP; this interaction stimulates UBE3A ubiquitin activity. Interacts with host BAK1.</text>
</comment>
<dbReference type="SUPFAM" id="SSF161229">
    <property type="entry name" value="E6 C-terminal domain-like"/>
    <property type="match status" value="2"/>
</dbReference>
<dbReference type="GO" id="GO:0052170">
    <property type="term" value="P:symbiont-mediated suppression of host innate immune response"/>
    <property type="evidence" value="ECO:0007669"/>
    <property type="project" value="UniProtKB-KW"/>
</dbReference>
<evidence type="ECO:0000256" key="16">
    <source>
        <dbReference type="HAMAP-Rule" id="MF_04006"/>
    </source>
</evidence>
<evidence type="ECO:0000256" key="17">
    <source>
        <dbReference type="RuleBase" id="RU363123"/>
    </source>
</evidence>
<dbReference type="GO" id="GO:0008270">
    <property type="term" value="F:zinc ion binding"/>
    <property type="evidence" value="ECO:0007669"/>
    <property type="project" value="UniProtKB-KW"/>
</dbReference>
<evidence type="ECO:0000256" key="12">
    <source>
        <dbReference type="ARBA" id="ARBA00023163"/>
    </source>
</evidence>
<dbReference type="InterPro" id="IPR038575">
    <property type="entry name" value="E6_sf"/>
</dbReference>
<accession>A0A482EWD4</accession>
<dbReference type="GO" id="GO:0003677">
    <property type="term" value="F:DNA binding"/>
    <property type="evidence" value="ECO:0007669"/>
    <property type="project" value="UniProtKB-UniRule"/>
</dbReference>
<evidence type="ECO:0000256" key="15">
    <source>
        <dbReference type="ARBA" id="ARBA00023323"/>
    </source>
</evidence>
<feature type="zinc finger region" evidence="16">
    <location>
        <begin position="87"/>
        <end position="123"/>
    </location>
</feature>
<sequence>MATPSRRPMLDKPCMFCHNPLTNLDALNFLECRLSMVWRNGTPYGACRDCIRWQCFVDVYLNSEGDYCPQEVVKTIGRPLHDIRVRCWSCSKALTKNEKQEIALAGKPLTKVRHDWRALCYNCGLPRNDRLWLPILEGDCSF</sequence>
<keyword evidence="4 16" id="KW-0945">Host-virus interaction</keyword>
<keyword evidence="10 16" id="KW-0238">DNA-binding</keyword>
<reference evidence="18" key="1">
    <citation type="submission" date="2018-07" db="EMBL/GenBank/DDBJ databases">
        <title>Equus asinus papillomavirus type 2: a novel Zetapapillomavirus associated with papillomatosis in donkey.</title>
        <authorList>
            <person name="Zhu W."/>
            <person name="Dong J."/>
        </authorList>
    </citation>
    <scope>NUCLEOTIDE SEQUENCE</scope>
    <source>
        <strain evidence="18">SD50</strain>
    </source>
</reference>
<evidence type="ECO:0000256" key="5">
    <source>
        <dbReference type="ARBA" id="ARBA00022632"/>
    </source>
</evidence>
<dbReference type="GO" id="GO:0006351">
    <property type="term" value="P:DNA-templated transcription"/>
    <property type="evidence" value="ECO:0007669"/>
    <property type="project" value="UniProtKB-UniRule"/>
</dbReference>
<comment type="subcellular location">
    <subcellularLocation>
        <location evidence="16 17">Host cytoplasm</location>
    </subcellularLocation>
    <subcellularLocation>
        <location evidence="16 17">Host nucleus</location>
    </subcellularLocation>
</comment>
<evidence type="ECO:0000256" key="7">
    <source>
        <dbReference type="ARBA" id="ARBA00022771"/>
    </source>
</evidence>
<evidence type="ECO:0000256" key="6">
    <source>
        <dbReference type="ARBA" id="ARBA00022723"/>
    </source>
</evidence>
<evidence type="ECO:0000256" key="4">
    <source>
        <dbReference type="ARBA" id="ARBA00022581"/>
    </source>
</evidence>
<comment type="caution">
    <text evidence="16">Lacks conserved residue(s) required for the propagation of feature annotation.</text>
</comment>
<dbReference type="Gene3D" id="3.30.240.40">
    <property type="entry name" value="E6 early regulatory protein"/>
    <property type="match status" value="2"/>
</dbReference>
<proteinExistence type="inferred from homology"/>
<keyword evidence="7 16" id="KW-0863">Zinc-finger</keyword>
<dbReference type="GO" id="GO:0039648">
    <property type="term" value="P:symbiont-mediated perturbation of host ubiquitin-like protein modification"/>
    <property type="evidence" value="ECO:0007669"/>
    <property type="project" value="UniProtKB-UniRule"/>
</dbReference>
<keyword evidence="12 16" id="KW-0804">Transcription</keyword>
<evidence type="ECO:0000256" key="14">
    <source>
        <dbReference type="ARBA" id="ARBA00023280"/>
    </source>
</evidence>
<keyword evidence="13 16" id="KW-1035">Host cytoplasm</keyword>